<dbReference type="EMBL" id="VIWO01000007">
    <property type="protein sequence ID" value="TWF37323.1"/>
    <property type="molecule type" value="Genomic_DNA"/>
</dbReference>
<protein>
    <submittedName>
        <fullName evidence="1">Uncharacterized protein DUF433</fullName>
    </submittedName>
</protein>
<evidence type="ECO:0000313" key="2">
    <source>
        <dbReference type="Proteomes" id="UP000320811"/>
    </source>
</evidence>
<evidence type="ECO:0000313" key="1">
    <source>
        <dbReference type="EMBL" id="TWF37323.1"/>
    </source>
</evidence>
<dbReference type="Gene3D" id="1.10.10.10">
    <property type="entry name" value="Winged helix-like DNA-binding domain superfamily/Winged helix DNA-binding domain"/>
    <property type="match status" value="1"/>
</dbReference>
<gene>
    <name evidence="1" type="ORF">FHW36_107250</name>
</gene>
<dbReference type="InterPro" id="IPR036388">
    <property type="entry name" value="WH-like_DNA-bd_sf"/>
</dbReference>
<dbReference type="AlphaFoldDB" id="A0A561PGT0"/>
<accession>A0A561PGT0</accession>
<dbReference type="Proteomes" id="UP000320811">
    <property type="component" value="Unassembled WGS sequence"/>
</dbReference>
<dbReference type="InterPro" id="IPR007367">
    <property type="entry name" value="DUF433"/>
</dbReference>
<organism evidence="1 2">
    <name type="scientific">Chitinophaga polysaccharea</name>
    <dbReference type="NCBI Taxonomy" id="1293035"/>
    <lineage>
        <taxon>Bacteria</taxon>
        <taxon>Pseudomonadati</taxon>
        <taxon>Bacteroidota</taxon>
        <taxon>Chitinophagia</taxon>
        <taxon>Chitinophagales</taxon>
        <taxon>Chitinophagaceae</taxon>
        <taxon>Chitinophaga</taxon>
    </lineage>
</organism>
<dbReference type="InterPro" id="IPR009057">
    <property type="entry name" value="Homeodomain-like_sf"/>
</dbReference>
<proteinExistence type="predicted"/>
<dbReference type="PANTHER" id="PTHR34849:SF3">
    <property type="entry name" value="SSR2962 PROTEIN"/>
    <property type="match status" value="1"/>
</dbReference>
<dbReference type="PANTHER" id="PTHR34849">
    <property type="entry name" value="SSL5025 PROTEIN"/>
    <property type="match status" value="1"/>
</dbReference>
<sequence>MMGKPVIKGTRITVELILEKLSAGETMEDILTAHPHITLEAIQAALAFAARNLKDTLYYPIAS</sequence>
<reference evidence="1 2" key="1">
    <citation type="submission" date="2019-06" db="EMBL/GenBank/DDBJ databases">
        <title>Sorghum-associated microbial communities from plants grown in Nebraska, USA.</title>
        <authorList>
            <person name="Schachtman D."/>
        </authorList>
    </citation>
    <scope>NUCLEOTIDE SEQUENCE [LARGE SCALE GENOMIC DNA]</scope>
    <source>
        <strain evidence="1 2">1209</strain>
    </source>
</reference>
<name>A0A561PGT0_9BACT</name>
<keyword evidence="2" id="KW-1185">Reference proteome</keyword>
<dbReference type="SUPFAM" id="SSF46689">
    <property type="entry name" value="Homeodomain-like"/>
    <property type="match status" value="1"/>
</dbReference>
<comment type="caution">
    <text evidence="1">The sequence shown here is derived from an EMBL/GenBank/DDBJ whole genome shotgun (WGS) entry which is preliminary data.</text>
</comment>
<dbReference type="Pfam" id="PF04255">
    <property type="entry name" value="DUF433"/>
    <property type="match status" value="1"/>
</dbReference>